<evidence type="ECO:0000313" key="3">
    <source>
        <dbReference type="Proteomes" id="UP000293638"/>
    </source>
</evidence>
<keyword evidence="1" id="KW-0812">Transmembrane</keyword>
<feature type="transmembrane region" description="Helical" evidence="1">
    <location>
        <begin position="79"/>
        <end position="105"/>
    </location>
</feature>
<reference evidence="2 3" key="1">
    <citation type="submission" date="2019-02" db="EMBL/GenBank/DDBJ databases">
        <title>Genomic Encyclopedia of Type Strains, Phase IV (KMG-IV): sequencing the most valuable type-strain genomes for metagenomic binning, comparative biology and taxonomic classification.</title>
        <authorList>
            <person name="Goeker M."/>
        </authorList>
    </citation>
    <scope>NUCLEOTIDE SEQUENCE [LARGE SCALE GENOMIC DNA]</scope>
    <source>
        <strain evidence="2 3">DSM 45622</strain>
    </source>
</reference>
<sequence length="169" mass="17061">MSATLELSLERPLPGWVVRLVPPLAALAAGLLAAPGPLRSPWLVLVLLSAAALAWRPGGGAAAGVLLAVGVVLPATGASLWRTVVLVALVHLVLGASLLAAVVGWRARVELAVVLGCLREAAVPQLVAQALALVAVPLGSSAPHPWLRVVALVLLGAVALLLRAARAES</sequence>
<feature type="transmembrane region" description="Helical" evidence="1">
    <location>
        <begin position="146"/>
        <end position="165"/>
    </location>
</feature>
<proteinExistence type="predicted"/>
<organism evidence="2 3">
    <name type="scientific">Motilibacter rhizosphaerae</name>
    <dbReference type="NCBI Taxonomy" id="598652"/>
    <lineage>
        <taxon>Bacteria</taxon>
        <taxon>Bacillati</taxon>
        <taxon>Actinomycetota</taxon>
        <taxon>Actinomycetes</taxon>
        <taxon>Motilibacterales</taxon>
        <taxon>Motilibacteraceae</taxon>
        <taxon>Motilibacter</taxon>
    </lineage>
</organism>
<gene>
    <name evidence="2" type="ORF">EV189_0735</name>
</gene>
<comment type="caution">
    <text evidence="2">The sequence shown here is derived from an EMBL/GenBank/DDBJ whole genome shotgun (WGS) entry which is preliminary data.</text>
</comment>
<dbReference type="EMBL" id="SGXD01000001">
    <property type="protein sequence ID" value="RZS91493.1"/>
    <property type="molecule type" value="Genomic_DNA"/>
</dbReference>
<name>A0A4Q7NW29_9ACTN</name>
<keyword evidence="1" id="KW-0472">Membrane</keyword>
<evidence type="ECO:0000256" key="1">
    <source>
        <dbReference type="SAM" id="Phobius"/>
    </source>
</evidence>
<feature type="transmembrane region" description="Helical" evidence="1">
    <location>
        <begin position="42"/>
        <end position="73"/>
    </location>
</feature>
<protein>
    <submittedName>
        <fullName evidence="2">Uncharacterized protein</fullName>
    </submittedName>
</protein>
<dbReference type="Proteomes" id="UP000293638">
    <property type="component" value="Unassembled WGS sequence"/>
</dbReference>
<dbReference type="RefSeq" id="WP_130491556.1">
    <property type="nucleotide sequence ID" value="NZ_SGXD01000001.1"/>
</dbReference>
<keyword evidence="1" id="KW-1133">Transmembrane helix</keyword>
<accession>A0A4Q7NW29</accession>
<evidence type="ECO:0000313" key="2">
    <source>
        <dbReference type="EMBL" id="RZS91493.1"/>
    </source>
</evidence>
<dbReference type="AlphaFoldDB" id="A0A4Q7NW29"/>
<keyword evidence="3" id="KW-1185">Reference proteome</keyword>
<feature type="transmembrane region" description="Helical" evidence="1">
    <location>
        <begin position="16"/>
        <end position="35"/>
    </location>
</feature>